<dbReference type="Proteomes" id="UP001199916">
    <property type="component" value="Unassembled WGS sequence"/>
</dbReference>
<name>A0ABS8YN88_9BACL</name>
<evidence type="ECO:0000313" key="2">
    <source>
        <dbReference type="Proteomes" id="UP001199916"/>
    </source>
</evidence>
<dbReference type="EMBL" id="JAJNBZ010000022">
    <property type="protein sequence ID" value="MCE5171923.1"/>
    <property type="molecule type" value="Genomic_DNA"/>
</dbReference>
<keyword evidence="2" id="KW-1185">Reference proteome</keyword>
<organism evidence="1 2">
    <name type="scientific">Paenibacillus profundus</name>
    <dbReference type="NCBI Taxonomy" id="1173085"/>
    <lineage>
        <taxon>Bacteria</taxon>
        <taxon>Bacillati</taxon>
        <taxon>Bacillota</taxon>
        <taxon>Bacilli</taxon>
        <taxon>Bacillales</taxon>
        <taxon>Paenibacillaceae</taxon>
        <taxon>Paenibacillus</taxon>
    </lineage>
</organism>
<sequence length="50" mass="5726">MKGENEAKGERKQIPFSPNDAPFYYLSEHFVNYEESVPSYLTGGTHVTFL</sequence>
<evidence type="ECO:0000313" key="1">
    <source>
        <dbReference type="EMBL" id="MCE5171923.1"/>
    </source>
</evidence>
<comment type="caution">
    <text evidence="1">The sequence shown here is derived from an EMBL/GenBank/DDBJ whole genome shotgun (WGS) entry which is preliminary data.</text>
</comment>
<reference evidence="1 2" key="1">
    <citation type="submission" date="2021-11" db="EMBL/GenBank/DDBJ databases">
        <title>Draft genome sequence of Paenibacillus profundus YoMME, a new Gram-positive bacteria with exoelectrogenic properties.</title>
        <authorList>
            <person name="Hubenova Y."/>
            <person name="Hubenova E."/>
            <person name="Manasiev Y."/>
            <person name="Peykov S."/>
            <person name="Mitov M."/>
        </authorList>
    </citation>
    <scope>NUCLEOTIDE SEQUENCE [LARGE SCALE GENOMIC DNA]</scope>
    <source>
        <strain evidence="1 2">YoMME</strain>
    </source>
</reference>
<accession>A0ABS8YN88</accession>
<protein>
    <submittedName>
        <fullName evidence="1">Uncharacterized protein</fullName>
    </submittedName>
</protein>
<proteinExistence type="predicted"/>
<gene>
    <name evidence="1" type="ORF">LQV63_21825</name>
</gene>